<protein>
    <submittedName>
        <fullName evidence="1">Uncharacterized protein</fullName>
    </submittedName>
</protein>
<accession>A0A183JZY3</accession>
<name>A0A183JZY3_9TREM</name>
<evidence type="ECO:0000313" key="1">
    <source>
        <dbReference type="WBParaSite" id="SCUD_0000829101-mRNA-1"/>
    </source>
</evidence>
<dbReference type="WBParaSite" id="SCUD_0000829101-mRNA-1">
    <property type="protein sequence ID" value="SCUD_0000829101-mRNA-1"/>
    <property type="gene ID" value="SCUD_0000829101"/>
</dbReference>
<organism evidence="1">
    <name type="scientific">Schistosoma curassoni</name>
    <dbReference type="NCBI Taxonomy" id="6186"/>
    <lineage>
        <taxon>Eukaryota</taxon>
        <taxon>Metazoa</taxon>
        <taxon>Spiralia</taxon>
        <taxon>Lophotrochozoa</taxon>
        <taxon>Platyhelminthes</taxon>
        <taxon>Trematoda</taxon>
        <taxon>Digenea</taxon>
        <taxon>Strigeidida</taxon>
        <taxon>Schistosomatoidea</taxon>
        <taxon>Schistosomatidae</taxon>
        <taxon>Schistosoma</taxon>
    </lineage>
</organism>
<reference evidence="1" key="1">
    <citation type="submission" date="2016-06" db="UniProtKB">
        <authorList>
            <consortium name="WormBaseParasite"/>
        </authorList>
    </citation>
    <scope>IDENTIFICATION</scope>
</reference>
<sequence length="85" mass="9700">MERRSGSIDKITHCLIILDFTFRLACKRTKFAWQVAHSPCKVKKPGLQSSFLLSIDSLFGRFLDSLEFVHSDKAELAAILRKFNA</sequence>
<proteinExistence type="predicted"/>
<dbReference type="AlphaFoldDB" id="A0A183JZY3"/>